<evidence type="ECO:0000256" key="3">
    <source>
        <dbReference type="ARBA" id="ARBA00023002"/>
    </source>
</evidence>
<dbReference type="EMBL" id="ML977142">
    <property type="protein sequence ID" value="KAF1990469.1"/>
    <property type="molecule type" value="Genomic_DNA"/>
</dbReference>
<reference evidence="4" key="1">
    <citation type="journal article" date="2020" name="Stud. Mycol.">
        <title>101 Dothideomycetes genomes: a test case for predicting lifestyles and emergence of pathogens.</title>
        <authorList>
            <person name="Haridas S."/>
            <person name="Albert R."/>
            <person name="Binder M."/>
            <person name="Bloem J."/>
            <person name="Labutti K."/>
            <person name="Salamov A."/>
            <person name="Andreopoulos B."/>
            <person name="Baker S."/>
            <person name="Barry K."/>
            <person name="Bills G."/>
            <person name="Bluhm B."/>
            <person name="Cannon C."/>
            <person name="Castanera R."/>
            <person name="Culley D."/>
            <person name="Daum C."/>
            <person name="Ezra D."/>
            <person name="Gonzalez J."/>
            <person name="Henrissat B."/>
            <person name="Kuo A."/>
            <person name="Liang C."/>
            <person name="Lipzen A."/>
            <person name="Lutzoni F."/>
            <person name="Magnuson J."/>
            <person name="Mondo S."/>
            <person name="Nolan M."/>
            <person name="Ohm R."/>
            <person name="Pangilinan J."/>
            <person name="Park H.-J."/>
            <person name="Ramirez L."/>
            <person name="Alfaro M."/>
            <person name="Sun H."/>
            <person name="Tritt A."/>
            <person name="Yoshinaga Y."/>
            <person name="Zwiers L.-H."/>
            <person name="Turgeon B."/>
            <person name="Goodwin S."/>
            <person name="Spatafora J."/>
            <person name="Crous P."/>
            <person name="Grigoriev I."/>
        </authorList>
    </citation>
    <scope>NUCLEOTIDE SEQUENCE</scope>
    <source>
        <strain evidence="4">CBS 113979</strain>
    </source>
</reference>
<name>A0A6G1HBS8_9PEZI</name>
<dbReference type="Pfam" id="PF13561">
    <property type="entry name" value="adh_short_C2"/>
    <property type="match status" value="1"/>
</dbReference>
<dbReference type="Gene3D" id="3.40.50.720">
    <property type="entry name" value="NAD(P)-binding Rossmann-like Domain"/>
    <property type="match status" value="1"/>
</dbReference>
<dbReference type="InterPro" id="IPR036291">
    <property type="entry name" value="NAD(P)-bd_dom_sf"/>
</dbReference>
<keyword evidence="5" id="KW-1185">Reference proteome</keyword>
<dbReference type="InterPro" id="IPR002347">
    <property type="entry name" value="SDR_fam"/>
</dbReference>
<keyword evidence="3" id="KW-0560">Oxidoreductase</keyword>
<dbReference type="PRINTS" id="PR00081">
    <property type="entry name" value="GDHRDH"/>
</dbReference>
<dbReference type="SUPFAM" id="SSF51735">
    <property type="entry name" value="NAD(P)-binding Rossmann-fold domains"/>
    <property type="match status" value="1"/>
</dbReference>
<dbReference type="OrthoDB" id="417891at2759"/>
<protein>
    <submittedName>
        <fullName evidence="4">Putative short chain type dehydrogenase</fullName>
    </submittedName>
</protein>
<dbReference type="FunFam" id="3.40.50.720:FF:000084">
    <property type="entry name" value="Short-chain dehydrogenase reductase"/>
    <property type="match status" value="1"/>
</dbReference>
<dbReference type="PANTHER" id="PTHR24321">
    <property type="entry name" value="DEHYDROGENASES, SHORT CHAIN"/>
    <property type="match status" value="1"/>
</dbReference>
<dbReference type="CDD" id="cd05233">
    <property type="entry name" value="SDR_c"/>
    <property type="match status" value="1"/>
</dbReference>
<organism evidence="4 5">
    <name type="scientific">Aulographum hederae CBS 113979</name>
    <dbReference type="NCBI Taxonomy" id="1176131"/>
    <lineage>
        <taxon>Eukaryota</taxon>
        <taxon>Fungi</taxon>
        <taxon>Dikarya</taxon>
        <taxon>Ascomycota</taxon>
        <taxon>Pezizomycotina</taxon>
        <taxon>Dothideomycetes</taxon>
        <taxon>Pleosporomycetidae</taxon>
        <taxon>Aulographales</taxon>
        <taxon>Aulographaceae</taxon>
    </lineage>
</organism>
<dbReference type="PRINTS" id="PR00080">
    <property type="entry name" value="SDRFAMILY"/>
</dbReference>
<keyword evidence="2" id="KW-0521">NADP</keyword>
<accession>A0A6G1HBS8</accession>
<evidence type="ECO:0000256" key="2">
    <source>
        <dbReference type="ARBA" id="ARBA00022857"/>
    </source>
</evidence>
<sequence length="262" mass="27552">MPGRLQDKIAIVTGSTSGIGRAIALAFAKEGAKVVCSDLDEGEQEGSTRASILNDGGEAIFVKTNVTIGAEVESLVKEAVEKYGRLDIMVNNAGIAPEASKTLVPIWEAEEDVWDATMLVNSRGVFLGCKYAAAQMIKQEPLPDIGDRGWIVNIASLVGLVGGAGAVAYVSSKHACVGTTKAAALDLAPYRVHCNAIAPGWTETPMVQSIFKTKGDILRSLIPFRGFGCPEEIAKAAVFLASEDNTWMTGAIMSVDGGYTAQ</sequence>
<dbReference type="NCBIfam" id="NF005559">
    <property type="entry name" value="PRK07231.1"/>
    <property type="match status" value="1"/>
</dbReference>
<proteinExistence type="inferred from homology"/>
<dbReference type="GO" id="GO:0016491">
    <property type="term" value="F:oxidoreductase activity"/>
    <property type="evidence" value="ECO:0007669"/>
    <property type="project" value="UniProtKB-KW"/>
</dbReference>
<evidence type="ECO:0000313" key="4">
    <source>
        <dbReference type="EMBL" id="KAF1990469.1"/>
    </source>
</evidence>
<evidence type="ECO:0000313" key="5">
    <source>
        <dbReference type="Proteomes" id="UP000800041"/>
    </source>
</evidence>
<dbReference type="AlphaFoldDB" id="A0A6G1HBS8"/>
<dbReference type="Proteomes" id="UP000800041">
    <property type="component" value="Unassembled WGS sequence"/>
</dbReference>
<comment type="similarity">
    <text evidence="1">Belongs to the short-chain dehydrogenases/reductases (SDR) family.</text>
</comment>
<evidence type="ECO:0000256" key="1">
    <source>
        <dbReference type="ARBA" id="ARBA00006484"/>
    </source>
</evidence>
<gene>
    <name evidence="4" type="ORF">K402DRAFT_390087</name>
</gene>
<dbReference type="PANTHER" id="PTHR24321:SF8">
    <property type="entry name" value="ESTRADIOL 17-BETA-DEHYDROGENASE 8-RELATED"/>
    <property type="match status" value="1"/>
</dbReference>